<name>A0ABR2E5B0_9ROSI</name>
<accession>A0ABR2E5B0</accession>
<gene>
    <name evidence="1" type="ORF">V6N12_040987</name>
</gene>
<proteinExistence type="predicted"/>
<reference evidence="1 2" key="1">
    <citation type="journal article" date="2024" name="G3 (Bethesda)">
        <title>Genome assembly of Hibiscus sabdariffa L. provides insights into metabolisms of medicinal natural products.</title>
        <authorList>
            <person name="Kim T."/>
        </authorList>
    </citation>
    <scope>NUCLEOTIDE SEQUENCE [LARGE SCALE GENOMIC DNA]</scope>
    <source>
        <strain evidence="1">TK-2024</strain>
        <tissue evidence="1">Old leaves</tissue>
    </source>
</reference>
<evidence type="ECO:0000313" key="1">
    <source>
        <dbReference type="EMBL" id="KAK8552391.1"/>
    </source>
</evidence>
<evidence type="ECO:0000313" key="2">
    <source>
        <dbReference type="Proteomes" id="UP001472677"/>
    </source>
</evidence>
<dbReference type="EMBL" id="JBBPBM010000020">
    <property type="protein sequence ID" value="KAK8552391.1"/>
    <property type="molecule type" value="Genomic_DNA"/>
</dbReference>
<organism evidence="1 2">
    <name type="scientific">Hibiscus sabdariffa</name>
    <name type="common">roselle</name>
    <dbReference type="NCBI Taxonomy" id="183260"/>
    <lineage>
        <taxon>Eukaryota</taxon>
        <taxon>Viridiplantae</taxon>
        <taxon>Streptophyta</taxon>
        <taxon>Embryophyta</taxon>
        <taxon>Tracheophyta</taxon>
        <taxon>Spermatophyta</taxon>
        <taxon>Magnoliopsida</taxon>
        <taxon>eudicotyledons</taxon>
        <taxon>Gunneridae</taxon>
        <taxon>Pentapetalae</taxon>
        <taxon>rosids</taxon>
        <taxon>malvids</taxon>
        <taxon>Malvales</taxon>
        <taxon>Malvaceae</taxon>
        <taxon>Malvoideae</taxon>
        <taxon>Hibiscus</taxon>
    </lineage>
</organism>
<protein>
    <submittedName>
        <fullName evidence="1">Uncharacterized protein</fullName>
    </submittedName>
</protein>
<dbReference type="Proteomes" id="UP001472677">
    <property type="component" value="Unassembled WGS sequence"/>
</dbReference>
<keyword evidence="2" id="KW-1185">Reference proteome</keyword>
<comment type="caution">
    <text evidence="1">The sequence shown here is derived from an EMBL/GenBank/DDBJ whole genome shotgun (WGS) entry which is preliminary data.</text>
</comment>
<sequence>MDDQDSVTATYLLSSHKSYQISSLTRSIESHRKATQDCKDQRAGRFWGIVFGHELPFYLNAIKVINNLLTVFKGK</sequence>